<dbReference type="InterPro" id="IPR043129">
    <property type="entry name" value="ATPase_NBD"/>
</dbReference>
<dbReference type="GO" id="GO:0005524">
    <property type="term" value="F:ATP binding"/>
    <property type="evidence" value="ECO:0007669"/>
    <property type="project" value="UniProtKB-KW"/>
</dbReference>
<dbReference type="Gene3D" id="3.30.420.40">
    <property type="match status" value="2"/>
</dbReference>
<dbReference type="InterPro" id="IPR029048">
    <property type="entry name" value="HSP70_C_sf"/>
</dbReference>
<keyword evidence="4 7" id="KW-0547">Nucleotide-binding</keyword>
<dbReference type="InterPro" id="IPR012725">
    <property type="entry name" value="Chaperone_DnaK"/>
</dbReference>
<dbReference type="PRINTS" id="PR00301">
    <property type="entry name" value="HEATSHOCK70"/>
</dbReference>
<comment type="caution">
    <text evidence="10">The sequence shown here is derived from an EMBL/GenBank/DDBJ whole genome shotgun (WGS) entry which is preliminary data.</text>
</comment>
<dbReference type="HAMAP" id="MF_00332">
    <property type="entry name" value="DnaK"/>
    <property type="match status" value="1"/>
</dbReference>
<comment type="similarity">
    <text evidence="7">Belongs to the heat shock protein 70 family.</text>
</comment>
<sequence>MASSAAQIHVLGGIGITTSSSSKRNLNGKSSFMPRSAFFGARNGPFTTPTSAFLRMRSRNGGSSRYAVGPVRVVNEKVVGIDLGTTNSAVAAMEGGKPTIVTNAEGQRTTPSVVAYTKSGDRLVGQIAKRQAVVNPENTFFSVKRFIGRRMNEVAEESKQVSYRVVKDEKGNVKLECPAIGKQFAAEEISAQVLRKLVDDASRFLNDKVTKAVITVPAYFNDSQRTATKDAGRIAGLDVLRIINEPTAASLAYGFERKSNETILVFDLGGGTFDVSVLEVGDGVFEVLSTSGDTHLGGDDFDKRVVDWLASNFKKDEGIDLLKDKQALQRLTEAAEKAKIELSSLTQTNMSLPFITATADGPKHIETTLTRAKFEELCSDLLDRCKTPVENSLRDAKLSFSDIDEVILVGGSTRIPAVQEVVRKLTGKEPNVTVNPDEVVALGAAVQAGVLAGDVSDIVLLDVTPLSIGLETLGGVMTKIIPRNTTLPTSKSEVFSTAADGQTSVEINVLQGEREFVKDNKSLGSFRLDGIPPAPRGVPQIEVKFDIDANGILSVSASDKGTGKKQDITITGASTLPKDEVRSLYKSNNVANLFSYSSIIRYGNWNHCLLQSLDVVDQMVQEAERFAKDDKEKRDAIDTKNQADSVVYQTEKQLKELGEKIPGEVKGKVEAKLQELKDKIASGTTQEIKDTMAALNQEVMQIGQSMYNQPGAGAGAGPSPGGEAASSADSSSKDGDDVIDADFTDSK</sequence>
<evidence type="ECO:0000256" key="8">
    <source>
        <dbReference type="SAM" id="Coils"/>
    </source>
</evidence>
<dbReference type="PANTHER" id="PTHR19375">
    <property type="entry name" value="HEAT SHOCK PROTEIN 70KDA"/>
    <property type="match status" value="1"/>
</dbReference>
<dbReference type="Pfam" id="PF00012">
    <property type="entry name" value="HSP70"/>
    <property type="match status" value="1"/>
</dbReference>
<name>A0A8S9GCR3_BRACR</name>
<reference evidence="10" key="1">
    <citation type="submission" date="2019-12" db="EMBL/GenBank/DDBJ databases">
        <title>Genome sequencing and annotation of Brassica cretica.</title>
        <authorList>
            <person name="Studholme D.J."/>
            <person name="Sarris P.F."/>
        </authorList>
    </citation>
    <scope>NUCLEOTIDE SEQUENCE</scope>
    <source>
        <strain evidence="10">PFS-001/15</strain>
        <tissue evidence="10">Leaf</tissue>
    </source>
</reference>
<keyword evidence="3" id="KW-0934">Plastid</keyword>
<dbReference type="Gene3D" id="3.90.640.10">
    <property type="entry name" value="Actin, Chain A, domain 4"/>
    <property type="match status" value="1"/>
</dbReference>
<evidence type="ECO:0000256" key="4">
    <source>
        <dbReference type="ARBA" id="ARBA00022741"/>
    </source>
</evidence>
<dbReference type="PROSITE" id="PS00329">
    <property type="entry name" value="HSP70_2"/>
    <property type="match status" value="1"/>
</dbReference>
<dbReference type="FunFam" id="3.90.640.10:FF:000003">
    <property type="entry name" value="Molecular chaperone DnaK"/>
    <property type="match status" value="1"/>
</dbReference>
<dbReference type="FunFam" id="3.30.420.40:FF:000004">
    <property type="entry name" value="Molecular chaperone DnaK"/>
    <property type="match status" value="1"/>
</dbReference>
<evidence type="ECO:0000256" key="2">
    <source>
        <dbReference type="ARBA" id="ARBA00022528"/>
    </source>
</evidence>
<protein>
    <submittedName>
        <fullName evidence="10">Uncharacterized protein</fullName>
    </submittedName>
</protein>
<dbReference type="GO" id="GO:0009408">
    <property type="term" value="P:response to heat"/>
    <property type="evidence" value="ECO:0007669"/>
    <property type="project" value="UniProtKB-ARBA"/>
</dbReference>
<dbReference type="Proteomes" id="UP000712281">
    <property type="component" value="Unassembled WGS sequence"/>
</dbReference>
<dbReference type="GO" id="GO:0009570">
    <property type="term" value="C:chloroplast stroma"/>
    <property type="evidence" value="ECO:0007669"/>
    <property type="project" value="UniProtKB-SubCell"/>
</dbReference>
<dbReference type="CDD" id="cd10234">
    <property type="entry name" value="ASKHA_NBD_HSP70_DnaK-like"/>
    <property type="match status" value="1"/>
</dbReference>
<keyword evidence="2" id="KW-0150">Chloroplast</keyword>
<dbReference type="InterPro" id="IPR018181">
    <property type="entry name" value="Heat_shock_70_CS"/>
</dbReference>
<dbReference type="Gene3D" id="2.60.34.10">
    <property type="entry name" value="Substrate Binding Domain Of DNAk, Chain A, domain 1"/>
    <property type="match status" value="1"/>
</dbReference>
<organism evidence="10 11">
    <name type="scientific">Brassica cretica</name>
    <name type="common">Mustard</name>
    <dbReference type="NCBI Taxonomy" id="69181"/>
    <lineage>
        <taxon>Eukaryota</taxon>
        <taxon>Viridiplantae</taxon>
        <taxon>Streptophyta</taxon>
        <taxon>Embryophyta</taxon>
        <taxon>Tracheophyta</taxon>
        <taxon>Spermatophyta</taxon>
        <taxon>Magnoliopsida</taxon>
        <taxon>eudicotyledons</taxon>
        <taxon>Gunneridae</taxon>
        <taxon>Pentapetalae</taxon>
        <taxon>rosids</taxon>
        <taxon>malvids</taxon>
        <taxon>Brassicales</taxon>
        <taxon>Brassicaceae</taxon>
        <taxon>Brassiceae</taxon>
        <taxon>Brassica</taxon>
    </lineage>
</organism>
<evidence type="ECO:0000256" key="5">
    <source>
        <dbReference type="ARBA" id="ARBA00022840"/>
    </source>
</evidence>
<evidence type="ECO:0000256" key="9">
    <source>
        <dbReference type="SAM" id="MobiDB-lite"/>
    </source>
</evidence>
<dbReference type="SUPFAM" id="SSF53067">
    <property type="entry name" value="Actin-like ATPase domain"/>
    <property type="match status" value="2"/>
</dbReference>
<gene>
    <name evidence="10" type="ORF">F2Q68_00030059</name>
</gene>
<dbReference type="GO" id="GO:0140662">
    <property type="term" value="F:ATP-dependent protein folding chaperone"/>
    <property type="evidence" value="ECO:0007669"/>
    <property type="project" value="InterPro"/>
</dbReference>
<dbReference type="InterPro" id="IPR029047">
    <property type="entry name" value="HSP70_peptide-bd_sf"/>
</dbReference>
<evidence type="ECO:0000313" key="10">
    <source>
        <dbReference type="EMBL" id="KAF2542317.1"/>
    </source>
</evidence>
<dbReference type="SUPFAM" id="SSF100920">
    <property type="entry name" value="Heat shock protein 70kD (HSP70), peptide-binding domain"/>
    <property type="match status" value="1"/>
</dbReference>
<dbReference type="NCBIfam" id="NF001413">
    <property type="entry name" value="PRK00290.1"/>
    <property type="match status" value="1"/>
</dbReference>
<proteinExistence type="inferred from homology"/>
<dbReference type="Gene3D" id="1.20.1270.10">
    <property type="match status" value="1"/>
</dbReference>
<dbReference type="InterPro" id="IPR013126">
    <property type="entry name" value="Hsp_70_fam"/>
</dbReference>
<evidence type="ECO:0000256" key="3">
    <source>
        <dbReference type="ARBA" id="ARBA00022640"/>
    </source>
</evidence>
<feature type="region of interest" description="Disordered" evidence="9">
    <location>
        <begin position="706"/>
        <end position="747"/>
    </location>
</feature>
<dbReference type="FunFam" id="1.20.1270.10:FF:000001">
    <property type="entry name" value="Molecular chaperone DnaK"/>
    <property type="match status" value="1"/>
</dbReference>
<keyword evidence="5 7" id="KW-0067">ATP-binding</keyword>
<dbReference type="GO" id="GO:0051082">
    <property type="term" value="F:unfolded protein binding"/>
    <property type="evidence" value="ECO:0007669"/>
    <property type="project" value="InterPro"/>
</dbReference>
<evidence type="ECO:0000313" key="11">
    <source>
        <dbReference type="Proteomes" id="UP000712281"/>
    </source>
</evidence>
<dbReference type="NCBIfam" id="TIGR02350">
    <property type="entry name" value="prok_dnaK"/>
    <property type="match status" value="1"/>
</dbReference>
<feature type="coiled-coil region" evidence="8">
    <location>
        <begin position="321"/>
        <end position="348"/>
    </location>
</feature>
<dbReference type="PROSITE" id="PS01036">
    <property type="entry name" value="HSP70_3"/>
    <property type="match status" value="1"/>
</dbReference>
<evidence type="ECO:0000256" key="7">
    <source>
        <dbReference type="RuleBase" id="RU003322"/>
    </source>
</evidence>
<evidence type="ECO:0000256" key="6">
    <source>
        <dbReference type="ARBA" id="ARBA00023016"/>
    </source>
</evidence>
<accession>A0A8S9GCR3</accession>
<dbReference type="AlphaFoldDB" id="A0A8S9GCR3"/>
<evidence type="ECO:0000256" key="1">
    <source>
        <dbReference type="ARBA" id="ARBA00004470"/>
    </source>
</evidence>
<keyword evidence="6" id="KW-0346">Stress response</keyword>
<comment type="subcellular location">
    <subcellularLocation>
        <location evidence="1">Plastid</location>
        <location evidence="1">Chloroplast stroma</location>
    </subcellularLocation>
</comment>
<dbReference type="EMBL" id="QGKW02002005">
    <property type="protein sequence ID" value="KAF2542317.1"/>
    <property type="molecule type" value="Genomic_DNA"/>
</dbReference>
<feature type="compositionally biased region" description="Low complexity" evidence="9">
    <location>
        <begin position="721"/>
        <end position="730"/>
    </location>
</feature>
<dbReference type="SUPFAM" id="SSF100934">
    <property type="entry name" value="Heat shock protein 70kD (HSP70), C-terminal subdomain"/>
    <property type="match status" value="1"/>
</dbReference>
<dbReference type="FunFam" id="2.60.34.10:FF:000008">
    <property type="entry name" value="Stromal 70 kDa heat shock-related protein"/>
    <property type="match status" value="1"/>
</dbReference>
<dbReference type="PROSITE" id="PS00297">
    <property type="entry name" value="HSP70_1"/>
    <property type="match status" value="1"/>
</dbReference>
<keyword evidence="8" id="KW-0175">Coiled coil</keyword>
<feature type="compositionally biased region" description="Acidic residues" evidence="9">
    <location>
        <begin position="737"/>
        <end position="747"/>
    </location>
</feature>